<sequence length="143" mass="15406">MTLSIGGHGGEGESCMRSCDGGPGDGSLYRSVGLSFTREVEAHSDPPSPLFASGKGSLLQIRLRRLLIMESGGFRSSTLPLRNPVYFGLRLPSVEISMFDGTRRREDSAVKNGYGFVGGLSVSQLRRTGVLMVWLRRRRGGGG</sequence>
<dbReference type="Proteomes" id="UP000823674">
    <property type="component" value="Chromosome A07"/>
</dbReference>
<keyword evidence="2" id="KW-1185">Reference proteome</keyword>
<evidence type="ECO:0000313" key="1">
    <source>
        <dbReference type="EMBL" id="KAG5380596.1"/>
    </source>
</evidence>
<name>A0ABQ7L1Y7_BRACM</name>
<proteinExistence type="predicted"/>
<comment type="caution">
    <text evidence="1">The sequence shown here is derived from an EMBL/GenBank/DDBJ whole genome shotgun (WGS) entry which is preliminary data.</text>
</comment>
<evidence type="ECO:0000313" key="2">
    <source>
        <dbReference type="Proteomes" id="UP000823674"/>
    </source>
</evidence>
<gene>
    <name evidence="1" type="primary">A07g508280.1_BraROA</name>
    <name evidence="1" type="ORF">IGI04_028438</name>
</gene>
<reference evidence="1 2" key="1">
    <citation type="submission" date="2021-03" db="EMBL/GenBank/DDBJ databases">
        <authorList>
            <person name="King G.J."/>
            <person name="Bancroft I."/>
            <person name="Baten A."/>
            <person name="Bloomfield J."/>
            <person name="Borpatragohain P."/>
            <person name="He Z."/>
            <person name="Irish N."/>
            <person name="Irwin J."/>
            <person name="Liu K."/>
            <person name="Mauleon R.P."/>
            <person name="Moore J."/>
            <person name="Morris R."/>
            <person name="Ostergaard L."/>
            <person name="Wang B."/>
            <person name="Wells R."/>
        </authorList>
    </citation>
    <scope>NUCLEOTIDE SEQUENCE [LARGE SCALE GENOMIC DNA]</scope>
    <source>
        <strain evidence="1">R-o-18</strain>
        <tissue evidence="1">Leaf</tissue>
    </source>
</reference>
<organism evidence="1 2">
    <name type="scientific">Brassica rapa subsp. trilocularis</name>
    <dbReference type="NCBI Taxonomy" id="1813537"/>
    <lineage>
        <taxon>Eukaryota</taxon>
        <taxon>Viridiplantae</taxon>
        <taxon>Streptophyta</taxon>
        <taxon>Embryophyta</taxon>
        <taxon>Tracheophyta</taxon>
        <taxon>Spermatophyta</taxon>
        <taxon>Magnoliopsida</taxon>
        <taxon>eudicotyledons</taxon>
        <taxon>Gunneridae</taxon>
        <taxon>Pentapetalae</taxon>
        <taxon>rosids</taxon>
        <taxon>malvids</taxon>
        <taxon>Brassicales</taxon>
        <taxon>Brassicaceae</taxon>
        <taxon>Brassiceae</taxon>
        <taxon>Brassica</taxon>
    </lineage>
</organism>
<protein>
    <submittedName>
        <fullName evidence="1">Uncharacterized protein</fullName>
    </submittedName>
</protein>
<accession>A0ABQ7L1Y7</accession>
<dbReference type="EMBL" id="JADBGQ010000009">
    <property type="protein sequence ID" value="KAG5380596.1"/>
    <property type="molecule type" value="Genomic_DNA"/>
</dbReference>